<dbReference type="Proteomes" id="UP000002212">
    <property type="component" value="Chromosome"/>
</dbReference>
<sequence>MHSMVSFRLYTHSEVAGALNVLGIRAHAFDAESVTIGEVLAAHAAIAIFAVGADQAFAMLVTLSQESNTPVAVIAAKIIELGPEPREQHS</sequence>
<dbReference type="STRING" id="632772.ROP_31820"/>
<name>C1B6X6_RHOOB</name>
<dbReference type="PATRIC" id="fig|632772.20.peg.3330"/>
<dbReference type="Gene3D" id="3.30.450.40">
    <property type="match status" value="1"/>
</dbReference>
<evidence type="ECO:0000313" key="2">
    <source>
        <dbReference type="Proteomes" id="UP000002212"/>
    </source>
</evidence>
<proteinExistence type="predicted"/>
<organism evidence="1 2">
    <name type="scientific">Rhodococcus opacus (strain B4)</name>
    <dbReference type="NCBI Taxonomy" id="632772"/>
    <lineage>
        <taxon>Bacteria</taxon>
        <taxon>Bacillati</taxon>
        <taxon>Actinomycetota</taxon>
        <taxon>Actinomycetes</taxon>
        <taxon>Mycobacteriales</taxon>
        <taxon>Nocardiaceae</taxon>
        <taxon>Rhodococcus</taxon>
    </lineage>
</organism>
<evidence type="ECO:0000313" key="1">
    <source>
        <dbReference type="EMBL" id="BAH51429.1"/>
    </source>
</evidence>
<protein>
    <recommendedName>
        <fullName evidence="3">ANTAR domain-containing protein</fullName>
    </recommendedName>
</protein>
<accession>C1B6X6</accession>
<dbReference type="SUPFAM" id="SSF55781">
    <property type="entry name" value="GAF domain-like"/>
    <property type="match status" value="1"/>
</dbReference>
<dbReference type="EMBL" id="AP011115">
    <property type="protein sequence ID" value="BAH51429.1"/>
    <property type="molecule type" value="Genomic_DNA"/>
</dbReference>
<dbReference type="KEGG" id="rop:ROP_31820"/>
<gene>
    <name evidence="1" type="ordered locus">ROP_31820</name>
</gene>
<dbReference type="HOGENOM" id="CLU_2438815_0_0_11"/>
<reference evidence="1 2" key="1">
    <citation type="submission" date="2009-03" db="EMBL/GenBank/DDBJ databases">
        <title>Comparison of the complete genome sequences of Rhodococcus erythropolis PR4 and Rhodococcus opacus B4.</title>
        <authorList>
            <person name="Takarada H."/>
            <person name="Sekine M."/>
            <person name="Hosoyama A."/>
            <person name="Yamada R."/>
            <person name="Fujisawa T."/>
            <person name="Omata S."/>
            <person name="Shimizu A."/>
            <person name="Tsukatani N."/>
            <person name="Tanikawa S."/>
            <person name="Fujita N."/>
            <person name="Harayama S."/>
        </authorList>
    </citation>
    <scope>NUCLEOTIDE SEQUENCE [LARGE SCALE GENOMIC DNA]</scope>
    <source>
        <strain evidence="1 2">B4</strain>
    </source>
</reference>
<evidence type="ECO:0008006" key="3">
    <source>
        <dbReference type="Google" id="ProtNLM"/>
    </source>
</evidence>
<dbReference type="InterPro" id="IPR029016">
    <property type="entry name" value="GAF-like_dom_sf"/>
</dbReference>
<dbReference type="AlphaFoldDB" id="C1B6X6"/>